<dbReference type="Gene3D" id="2.130.10.10">
    <property type="entry name" value="YVTN repeat-like/Quinoprotein amine dehydrogenase"/>
    <property type="match status" value="1"/>
</dbReference>
<dbReference type="PANTHER" id="PTHR14107:SF16">
    <property type="entry name" value="AT02583P"/>
    <property type="match status" value="1"/>
</dbReference>
<reference evidence="5" key="2">
    <citation type="submission" date="2013-04" db="UniProtKB">
        <authorList>
            <consortium name="EnsemblPlants"/>
        </authorList>
    </citation>
    <scope>IDENTIFICATION</scope>
</reference>
<dbReference type="OMA" id="KVAFDPY"/>
<organism evidence="5">
    <name type="scientific">Oryza brachyantha</name>
    <name type="common">malo sina</name>
    <dbReference type="NCBI Taxonomy" id="4533"/>
    <lineage>
        <taxon>Eukaryota</taxon>
        <taxon>Viridiplantae</taxon>
        <taxon>Streptophyta</taxon>
        <taxon>Embryophyta</taxon>
        <taxon>Tracheophyta</taxon>
        <taxon>Spermatophyta</taxon>
        <taxon>Magnoliopsida</taxon>
        <taxon>Liliopsida</taxon>
        <taxon>Poales</taxon>
        <taxon>Poaceae</taxon>
        <taxon>BOP clade</taxon>
        <taxon>Oryzoideae</taxon>
        <taxon>Oryzeae</taxon>
        <taxon>Oryzinae</taxon>
        <taxon>Oryza</taxon>
    </lineage>
</organism>
<dbReference type="HOGENOM" id="CLU_036858_0_0_1"/>
<name>J3NBS2_ORYBR</name>
<dbReference type="EnsemblPlants" id="OB12G14300.1">
    <property type="protein sequence ID" value="OB12G14300.1"/>
    <property type="gene ID" value="OB12G14300"/>
</dbReference>
<reference evidence="5" key="1">
    <citation type="journal article" date="2013" name="Nat. Commun.">
        <title>Whole-genome sequencing of Oryza brachyantha reveals mechanisms underlying Oryza genome evolution.</title>
        <authorList>
            <person name="Chen J."/>
            <person name="Huang Q."/>
            <person name="Gao D."/>
            <person name="Wang J."/>
            <person name="Lang Y."/>
            <person name="Liu T."/>
            <person name="Li B."/>
            <person name="Bai Z."/>
            <person name="Luis Goicoechea J."/>
            <person name="Liang C."/>
            <person name="Chen C."/>
            <person name="Zhang W."/>
            <person name="Sun S."/>
            <person name="Liao Y."/>
            <person name="Zhang X."/>
            <person name="Yang L."/>
            <person name="Song C."/>
            <person name="Wang M."/>
            <person name="Shi J."/>
            <person name="Liu G."/>
            <person name="Liu J."/>
            <person name="Zhou H."/>
            <person name="Zhou W."/>
            <person name="Yu Q."/>
            <person name="An N."/>
            <person name="Chen Y."/>
            <person name="Cai Q."/>
            <person name="Wang B."/>
            <person name="Liu B."/>
            <person name="Min J."/>
            <person name="Huang Y."/>
            <person name="Wu H."/>
            <person name="Li Z."/>
            <person name="Zhang Y."/>
            <person name="Yin Y."/>
            <person name="Song W."/>
            <person name="Jiang J."/>
            <person name="Jackson S.A."/>
            <person name="Wing R.A."/>
            <person name="Wang J."/>
            <person name="Chen M."/>
        </authorList>
    </citation>
    <scope>NUCLEOTIDE SEQUENCE [LARGE SCALE GENOMIC DNA]</scope>
    <source>
        <strain evidence="5">cv. IRGC 101232</strain>
    </source>
</reference>
<feature type="region of interest" description="Disordered" evidence="4">
    <location>
        <begin position="554"/>
        <end position="597"/>
    </location>
</feature>
<dbReference type="PROSITE" id="PS50082">
    <property type="entry name" value="WD_REPEATS_2"/>
    <property type="match status" value="2"/>
</dbReference>
<protein>
    <submittedName>
        <fullName evidence="5">Uncharacterized protein</fullName>
    </submittedName>
</protein>
<feature type="repeat" description="WD" evidence="3">
    <location>
        <begin position="340"/>
        <end position="374"/>
    </location>
</feature>
<feature type="region of interest" description="Disordered" evidence="4">
    <location>
        <begin position="247"/>
        <end position="270"/>
    </location>
</feature>
<keyword evidence="2" id="KW-0677">Repeat</keyword>
<feature type="compositionally biased region" description="Low complexity" evidence="4">
    <location>
        <begin position="554"/>
        <end position="564"/>
    </location>
</feature>
<dbReference type="InterPro" id="IPR036322">
    <property type="entry name" value="WD40_repeat_dom_sf"/>
</dbReference>
<feature type="region of interest" description="Disordered" evidence="4">
    <location>
        <begin position="102"/>
        <end position="121"/>
    </location>
</feature>
<evidence type="ECO:0000256" key="3">
    <source>
        <dbReference type="PROSITE-ProRule" id="PRU00221"/>
    </source>
</evidence>
<dbReference type="InterPro" id="IPR015943">
    <property type="entry name" value="WD40/YVTN_repeat-like_dom_sf"/>
</dbReference>
<dbReference type="InterPro" id="IPR051362">
    <property type="entry name" value="WD_repeat_creC_regulators"/>
</dbReference>
<dbReference type="STRING" id="4533.J3NBS2"/>
<dbReference type="PANTHER" id="PTHR14107">
    <property type="entry name" value="WD REPEAT PROTEIN"/>
    <property type="match status" value="1"/>
</dbReference>
<evidence type="ECO:0000256" key="4">
    <source>
        <dbReference type="SAM" id="MobiDB-lite"/>
    </source>
</evidence>
<evidence type="ECO:0000313" key="6">
    <source>
        <dbReference type="Proteomes" id="UP000006038"/>
    </source>
</evidence>
<accession>J3NBS2</accession>
<dbReference type="eggNOG" id="KOG2394">
    <property type="taxonomic scope" value="Eukaryota"/>
</dbReference>
<keyword evidence="6" id="KW-1185">Reference proteome</keyword>
<dbReference type="Gramene" id="OB12G14300.1">
    <property type="protein sequence ID" value="OB12G14300.1"/>
    <property type="gene ID" value="OB12G14300"/>
</dbReference>
<feature type="compositionally biased region" description="Polar residues" evidence="4">
    <location>
        <begin position="577"/>
        <end position="597"/>
    </location>
</feature>
<dbReference type="Proteomes" id="UP000006038">
    <property type="component" value="Chromosome 12"/>
</dbReference>
<dbReference type="SMART" id="SM00320">
    <property type="entry name" value="WD40"/>
    <property type="match status" value="5"/>
</dbReference>
<dbReference type="Pfam" id="PF00400">
    <property type="entry name" value="WD40"/>
    <property type="match status" value="2"/>
</dbReference>
<evidence type="ECO:0000313" key="5">
    <source>
        <dbReference type="EnsemblPlants" id="OB12G14300.1"/>
    </source>
</evidence>
<feature type="repeat" description="WD" evidence="3">
    <location>
        <begin position="375"/>
        <end position="416"/>
    </location>
</feature>
<sequence length="597" mass="63884">MLLVDDELKLDGRRSLNETLILLGQKRRTQRAFEGGREARSAGRGCGGAGHGGEFFGFRGGGKTPEGRYKLQYEKTHSAAVLHYNHGGKTVSQLTVAYLKEKPAGQGSTPSTPSSSSGMRSAAARLLGTGNGNRTLSFVGGNGVSRAVSASSRIGGGLGTSGGIGSSQVVANYDGKGTYIIFNAADTLFISDLNSQDKDPIKSIHFNNSNPLCHAFDPEAKEGHDLIIGMGSGDVYSMSLRQQLQDPGRKPVASQHYNKGDKDGTSTGSRCTSVAWVPEREGIFVVSHSDGNLYVYDKCKDGNTECTFPAIKDPAQLMISHAKSSKSNPIARWHICQGPINAISFSPDGAYLAAVGRDGYLRVFDFSKEQLIFGGKSYYGALLCCTWSSDGKYLLTGGEDDLVQVWSMDDRKIVAWGEGHNSWVSGVAFDSYWSPPNSDGTGENAVYRFGSVGQDTQLLLWDLAMDEIAVPLRHPSSGSPTFSSGSPSAHWDSACPPTGILQPSPRMRDVPKLSPLVAHRVHVDPLSGLVFTGESILTICREGLIKIWVRPGQSENNQQSNSSELVLGNPVPKDRAITSSNKATGSSFKQSSSVLFT</sequence>
<dbReference type="AlphaFoldDB" id="J3NBS2"/>
<dbReference type="SUPFAM" id="SSF50978">
    <property type="entry name" value="WD40 repeat-like"/>
    <property type="match status" value="1"/>
</dbReference>
<evidence type="ECO:0000256" key="1">
    <source>
        <dbReference type="ARBA" id="ARBA00022574"/>
    </source>
</evidence>
<keyword evidence="1 3" id="KW-0853">WD repeat</keyword>
<proteinExistence type="predicted"/>
<evidence type="ECO:0000256" key="2">
    <source>
        <dbReference type="ARBA" id="ARBA00022737"/>
    </source>
</evidence>
<feature type="compositionally biased region" description="Low complexity" evidence="4">
    <location>
        <begin position="107"/>
        <end position="118"/>
    </location>
</feature>
<dbReference type="InterPro" id="IPR001680">
    <property type="entry name" value="WD40_rpt"/>
</dbReference>